<evidence type="ECO:0000313" key="2">
    <source>
        <dbReference type="Proteomes" id="UP000011518"/>
    </source>
</evidence>
<reference evidence="2" key="2">
    <citation type="journal article" date="2013" name="Nat. Commun.">
        <title>Genome of the Chinese tree shrew.</title>
        <authorList>
            <person name="Fan Y."/>
            <person name="Huang Z.Y."/>
            <person name="Cao C.C."/>
            <person name="Chen C.S."/>
            <person name="Chen Y.X."/>
            <person name="Fan D.D."/>
            <person name="He J."/>
            <person name="Hou H.L."/>
            <person name="Hu L."/>
            <person name="Hu X.T."/>
            <person name="Jiang X.T."/>
            <person name="Lai R."/>
            <person name="Lang Y.S."/>
            <person name="Liang B."/>
            <person name="Liao S.G."/>
            <person name="Mu D."/>
            <person name="Ma Y.Y."/>
            <person name="Niu Y.Y."/>
            <person name="Sun X.Q."/>
            <person name="Xia J.Q."/>
            <person name="Xiao J."/>
            <person name="Xiong Z.Q."/>
            <person name="Xu L."/>
            <person name="Yang L."/>
            <person name="Zhang Y."/>
            <person name="Zhao W."/>
            <person name="Zhao X.D."/>
            <person name="Zheng Y.T."/>
            <person name="Zhou J.M."/>
            <person name="Zhu Y.B."/>
            <person name="Zhang G.J."/>
            <person name="Wang J."/>
            <person name="Yao Y.G."/>
        </authorList>
    </citation>
    <scope>NUCLEOTIDE SEQUENCE [LARGE SCALE GENOMIC DNA]</scope>
</reference>
<dbReference type="EMBL" id="KB320787">
    <property type="protein sequence ID" value="ELW63287.1"/>
    <property type="molecule type" value="Genomic_DNA"/>
</dbReference>
<organism evidence="1 2">
    <name type="scientific">Tupaia chinensis</name>
    <name type="common">Chinese tree shrew</name>
    <name type="synonym">Tupaia belangeri chinensis</name>
    <dbReference type="NCBI Taxonomy" id="246437"/>
    <lineage>
        <taxon>Eukaryota</taxon>
        <taxon>Metazoa</taxon>
        <taxon>Chordata</taxon>
        <taxon>Craniata</taxon>
        <taxon>Vertebrata</taxon>
        <taxon>Euteleostomi</taxon>
        <taxon>Mammalia</taxon>
        <taxon>Eutheria</taxon>
        <taxon>Euarchontoglires</taxon>
        <taxon>Scandentia</taxon>
        <taxon>Tupaiidae</taxon>
        <taxon>Tupaia</taxon>
    </lineage>
</organism>
<dbReference type="Proteomes" id="UP000011518">
    <property type="component" value="Unassembled WGS sequence"/>
</dbReference>
<evidence type="ECO:0000313" key="1">
    <source>
        <dbReference type="EMBL" id="ELW63287.1"/>
    </source>
</evidence>
<dbReference type="AlphaFoldDB" id="L9KQ26"/>
<proteinExistence type="predicted"/>
<accession>L9KQ26</accession>
<name>L9KQ26_TUPCH</name>
<dbReference type="InParanoid" id="L9KQ26"/>
<sequence length="71" mass="7595">MDAKIGQIISSCYPAVHASFHPGIGNLSPDVTLMGRGLLEEDVQPSHFGTPYPNQPCVVLAVCGTLEKRVM</sequence>
<reference evidence="2" key="1">
    <citation type="submission" date="2012-07" db="EMBL/GenBank/DDBJ databases">
        <title>Genome of the Chinese tree shrew, a rising model animal genetically related to primates.</title>
        <authorList>
            <person name="Zhang G."/>
            <person name="Fan Y."/>
            <person name="Yao Y."/>
            <person name="Huang Z."/>
        </authorList>
    </citation>
    <scope>NUCLEOTIDE SEQUENCE [LARGE SCALE GENOMIC DNA]</scope>
</reference>
<gene>
    <name evidence="1" type="ORF">TREES_T100014089</name>
</gene>
<keyword evidence="2" id="KW-1185">Reference proteome</keyword>
<protein>
    <submittedName>
        <fullName evidence="1">Uncharacterized protein</fullName>
    </submittedName>
</protein>